<sequence length="249" mass="27194">MPVLHPPLHARLGPVSTSPRTPPIHLSTHDPIPMSPRTSRPCTHIPRPVPCPATHRRCATPRISRTTKQHPRLKLHVTPNPQHHLNARKAAIQPQQEGSKRQKGNEDELTPADAGDGTDKSQGQPKKGKGGKGKMKKARKRQTATQHAAEDAAEDEESVPANVKKRLVEEGTSIAPPERPAWAPMVPTLHPPPSMSSTEHCTECELHVSTSVDPANKADTNENDETDNKGSEGNNNKATATTEHQRPYH</sequence>
<evidence type="ECO:0000313" key="2">
    <source>
        <dbReference type="EMBL" id="KIJ91218.1"/>
    </source>
</evidence>
<feature type="region of interest" description="Disordered" evidence="1">
    <location>
        <begin position="1"/>
        <end position="249"/>
    </location>
</feature>
<gene>
    <name evidence="2" type="ORF">K443DRAFT_14580</name>
</gene>
<name>A0A0C9WSV0_9AGAR</name>
<feature type="compositionally biased region" description="Basic residues" evidence="1">
    <location>
        <begin position="54"/>
        <end position="75"/>
    </location>
</feature>
<dbReference type="Proteomes" id="UP000054477">
    <property type="component" value="Unassembled WGS sequence"/>
</dbReference>
<organism evidence="2 3">
    <name type="scientific">Laccaria amethystina LaAM-08-1</name>
    <dbReference type="NCBI Taxonomy" id="1095629"/>
    <lineage>
        <taxon>Eukaryota</taxon>
        <taxon>Fungi</taxon>
        <taxon>Dikarya</taxon>
        <taxon>Basidiomycota</taxon>
        <taxon>Agaricomycotina</taxon>
        <taxon>Agaricomycetes</taxon>
        <taxon>Agaricomycetidae</taxon>
        <taxon>Agaricales</taxon>
        <taxon>Agaricineae</taxon>
        <taxon>Hydnangiaceae</taxon>
        <taxon>Laccaria</taxon>
    </lineage>
</organism>
<feature type="compositionally biased region" description="Polar residues" evidence="1">
    <location>
        <begin position="231"/>
        <end position="242"/>
    </location>
</feature>
<proteinExistence type="predicted"/>
<dbReference type="EMBL" id="KN839037">
    <property type="protein sequence ID" value="KIJ91218.1"/>
    <property type="molecule type" value="Genomic_DNA"/>
</dbReference>
<evidence type="ECO:0000313" key="3">
    <source>
        <dbReference type="Proteomes" id="UP000054477"/>
    </source>
</evidence>
<accession>A0A0C9WSV0</accession>
<dbReference type="AlphaFoldDB" id="A0A0C9WSV0"/>
<feature type="compositionally biased region" description="Basic residues" evidence="1">
    <location>
        <begin position="126"/>
        <end position="142"/>
    </location>
</feature>
<reference evidence="3" key="2">
    <citation type="submission" date="2015-01" db="EMBL/GenBank/DDBJ databases">
        <title>Evolutionary Origins and Diversification of the Mycorrhizal Mutualists.</title>
        <authorList>
            <consortium name="DOE Joint Genome Institute"/>
            <consortium name="Mycorrhizal Genomics Consortium"/>
            <person name="Kohler A."/>
            <person name="Kuo A."/>
            <person name="Nagy L.G."/>
            <person name="Floudas D."/>
            <person name="Copeland A."/>
            <person name="Barry K.W."/>
            <person name="Cichocki N."/>
            <person name="Veneault-Fourrey C."/>
            <person name="LaButti K."/>
            <person name="Lindquist E.A."/>
            <person name="Lipzen A."/>
            <person name="Lundell T."/>
            <person name="Morin E."/>
            <person name="Murat C."/>
            <person name="Riley R."/>
            <person name="Ohm R."/>
            <person name="Sun H."/>
            <person name="Tunlid A."/>
            <person name="Henrissat B."/>
            <person name="Grigoriev I.V."/>
            <person name="Hibbett D.S."/>
            <person name="Martin F."/>
        </authorList>
    </citation>
    <scope>NUCLEOTIDE SEQUENCE [LARGE SCALE GENOMIC DNA]</scope>
    <source>
        <strain evidence="3">LaAM-08-1</strain>
    </source>
</reference>
<dbReference type="HOGENOM" id="CLU_1115907_0_0_1"/>
<reference evidence="2 3" key="1">
    <citation type="submission" date="2014-04" db="EMBL/GenBank/DDBJ databases">
        <authorList>
            <consortium name="DOE Joint Genome Institute"/>
            <person name="Kuo A."/>
            <person name="Kohler A."/>
            <person name="Nagy L.G."/>
            <person name="Floudas D."/>
            <person name="Copeland A."/>
            <person name="Barry K.W."/>
            <person name="Cichocki N."/>
            <person name="Veneault-Fourrey C."/>
            <person name="LaButti K."/>
            <person name="Lindquist E.A."/>
            <person name="Lipzen A."/>
            <person name="Lundell T."/>
            <person name="Morin E."/>
            <person name="Murat C."/>
            <person name="Sun H."/>
            <person name="Tunlid A."/>
            <person name="Henrissat B."/>
            <person name="Grigoriev I.V."/>
            <person name="Hibbett D.S."/>
            <person name="Martin F."/>
            <person name="Nordberg H.P."/>
            <person name="Cantor M.N."/>
            <person name="Hua S.X."/>
        </authorList>
    </citation>
    <scope>NUCLEOTIDE SEQUENCE [LARGE SCALE GENOMIC DNA]</scope>
    <source>
        <strain evidence="2 3">LaAM-08-1</strain>
    </source>
</reference>
<protein>
    <submittedName>
        <fullName evidence="2">Uncharacterized protein</fullName>
    </submittedName>
</protein>
<keyword evidence="3" id="KW-1185">Reference proteome</keyword>
<evidence type="ECO:0000256" key="1">
    <source>
        <dbReference type="SAM" id="MobiDB-lite"/>
    </source>
</evidence>